<evidence type="ECO:0000256" key="3">
    <source>
        <dbReference type="ARBA" id="ARBA00023125"/>
    </source>
</evidence>
<dbReference type="PANTHER" id="PTHR30118">
    <property type="entry name" value="HTH-TYPE TRANSCRIPTIONAL REGULATOR LEUO-RELATED"/>
    <property type="match status" value="1"/>
</dbReference>
<accession>A0A9X1XLT7</accession>
<sequence>MIDNLDIRSMRVLIDLNETKNTYLTAERLDLSQSAVARILTKNRATLNDPLYVRVANKLEPTPLMEELIDKLPNIIESLEQVVSTNFDFDPHSLTGRYQIFLNHPTQQLFGHDIFQKLSMAAPNATWYLKGWESNAVEQFLDDRATVGINYFASNYPKSIVQQTFAKDEFLVFAQPNHPLFKKTVLSWQEIYEYPFISLSVPSWDEKQEKFNQVCNALGGVPQIKLQTDSISLAIQAAENSQMLLPSSLRICDPSLTSLKPLKLTIDKAQLPDTPIVISYAQKNANKPIIKWAIEMITSLYEEKVAHG</sequence>
<dbReference type="GO" id="GO:0003677">
    <property type="term" value="F:DNA binding"/>
    <property type="evidence" value="ECO:0007669"/>
    <property type="project" value="UniProtKB-KW"/>
</dbReference>
<reference evidence="6" key="1">
    <citation type="submission" date="2021-11" db="EMBL/GenBank/DDBJ databases">
        <title>Vibrio ZSDE26 sp. nov. and Vibrio ZSDZ34 sp. nov., isolated from coastal seawater in Qingdao.</title>
        <authorList>
            <person name="Zhang P."/>
        </authorList>
    </citation>
    <scope>NUCLEOTIDE SEQUENCE</scope>
    <source>
        <strain evidence="6">ZSDE26</strain>
    </source>
</reference>
<keyword evidence="4" id="KW-0804">Transcription</keyword>
<proteinExistence type="inferred from homology"/>
<dbReference type="PROSITE" id="PS50931">
    <property type="entry name" value="HTH_LYSR"/>
    <property type="match status" value="1"/>
</dbReference>
<dbReference type="Pfam" id="PF00126">
    <property type="entry name" value="HTH_1"/>
    <property type="match status" value="1"/>
</dbReference>
<keyword evidence="7" id="KW-1185">Reference proteome</keyword>
<dbReference type="InterPro" id="IPR036388">
    <property type="entry name" value="WH-like_DNA-bd_sf"/>
</dbReference>
<dbReference type="InterPro" id="IPR050389">
    <property type="entry name" value="LysR-type_TF"/>
</dbReference>
<dbReference type="AlphaFoldDB" id="A0A9X1XLT7"/>
<dbReference type="InterPro" id="IPR000847">
    <property type="entry name" value="LysR_HTH_N"/>
</dbReference>
<dbReference type="EMBL" id="JAJHVV010000007">
    <property type="protein sequence ID" value="MCK6264088.1"/>
    <property type="molecule type" value="Genomic_DNA"/>
</dbReference>
<feature type="domain" description="HTH lysR-type" evidence="5">
    <location>
        <begin position="5"/>
        <end position="62"/>
    </location>
</feature>
<comment type="similarity">
    <text evidence="1">Belongs to the LysR transcriptional regulatory family.</text>
</comment>
<dbReference type="Gene3D" id="3.40.190.10">
    <property type="entry name" value="Periplasmic binding protein-like II"/>
    <property type="match status" value="2"/>
</dbReference>
<evidence type="ECO:0000259" key="5">
    <source>
        <dbReference type="PROSITE" id="PS50931"/>
    </source>
</evidence>
<dbReference type="CDD" id="cd05466">
    <property type="entry name" value="PBP2_LTTR_substrate"/>
    <property type="match status" value="1"/>
</dbReference>
<name>A0A9X1XLT7_9VIBR</name>
<evidence type="ECO:0000313" key="6">
    <source>
        <dbReference type="EMBL" id="MCK6264088.1"/>
    </source>
</evidence>
<keyword evidence="3" id="KW-0238">DNA-binding</keyword>
<dbReference type="Gene3D" id="1.10.10.10">
    <property type="entry name" value="Winged helix-like DNA-binding domain superfamily/Winged helix DNA-binding domain"/>
    <property type="match status" value="1"/>
</dbReference>
<dbReference type="InterPro" id="IPR036390">
    <property type="entry name" value="WH_DNA-bd_sf"/>
</dbReference>
<evidence type="ECO:0000256" key="1">
    <source>
        <dbReference type="ARBA" id="ARBA00009437"/>
    </source>
</evidence>
<dbReference type="SUPFAM" id="SSF53850">
    <property type="entry name" value="Periplasmic binding protein-like II"/>
    <property type="match status" value="1"/>
</dbReference>
<dbReference type="InterPro" id="IPR005119">
    <property type="entry name" value="LysR_subst-bd"/>
</dbReference>
<dbReference type="Proteomes" id="UP001139559">
    <property type="component" value="Unassembled WGS sequence"/>
</dbReference>
<evidence type="ECO:0000313" key="7">
    <source>
        <dbReference type="Proteomes" id="UP001139559"/>
    </source>
</evidence>
<dbReference type="PANTHER" id="PTHR30118:SF15">
    <property type="entry name" value="TRANSCRIPTIONAL REGULATORY PROTEIN"/>
    <property type="match status" value="1"/>
</dbReference>
<comment type="caution">
    <text evidence="6">The sequence shown here is derived from an EMBL/GenBank/DDBJ whole genome shotgun (WGS) entry which is preliminary data.</text>
</comment>
<evidence type="ECO:0000256" key="4">
    <source>
        <dbReference type="ARBA" id="ARBA00023163"/>
    </source>
</evidence>
<dbReference type="SUPFAM" id="SSF46785">
    <property type="entry name" value="Winged helix' DNA-binding domain"/>
    <property type="match status" value="1"/>
</dbReference>
<evidence type="ECO:0000256" key="2">
    <source>
        <dbReference type="ARBA" id="ARBA00023015"/>
    </source>
</evidence>
<dbReference type="RefSeq" id="WP_248009166.1">
    <property type="nucleotide sequence ID" value="NZ_JAJHVV010000007.1"/>
</dbReference>
<protein>
    <submittedName>
        <fullName evidence="6">LysR family transcriptional regulator</fullName>
    </submittedName>
</protein>
<dbReference type="Pfam" id="PF03466">
    <property type="entry name" value="LysR_substrate"/>
    <property type="match status" value="1"/>
</dbReference>
<gene>
    <name evidence="6" type="ORF">KP803_12480</name>
</gene>
<organism evidence="6 7">
    <name type="scientific">Vibrio amylolyticus</name>
    <dbReference type="NCBI Taxonomy" id="2847292"/>
    <lineage>
        <taxon>Bacteria</taxon>
        <taxon>Pseudomonadati</taxon>
        <taxon>Pseudomonadota</taxon>
        <taxon>Gammaproteobacteria</taxon>
        <taxon>Vibrionales</taxon>
        <taxon>Vibrionaceae</taxon>
        <taxon>Vibrio</taxon>
    </lineage>
</organism>
<dbReference type="GO" id="GO:0003700">
    <property type="term" value="F:DNA-binding transcription factor activity"/>
    <property type="evidence" value="ECO:0007669"/>
    <property type="project" value="InterPro"/>
</dbReference>
<keyword evidence="2" id="KW-0805">Transcription regulation</keyword>